<sequence>MDAQESTITTEAMKRPAEAAANNGEMETTLPRPCTLKSQYGKRVYTIPETIADPKVEETILDDQDRVTKNQVTEEIVIEQSNVTLYTLNTENDDGNEVLEVGVQKDDLEPERDLSDQDAVTSSSTDLIQTPTVLEGVSPDILSCLDAICDKLEYISQTIQRLENAQNTVIRRVNRKNIYNQFLIE</sequence>
<organism evidence="2 3">
    <name type="scientific">Babesia ovis</name>
    <dbReference type="NCBI Taxonomy" id="5869"/>
    <lineage>
        <taxon>Eukaryota</taxon>
        <taxon>Sar</taxon>
        <taxon>Alveolata</taxon>
        <taxon>Apicomplexa</taxon>
        <taxon>Aconoidasida</taxon>
        <taxon>Piroplasmida</taxon>
        <taxon>Babesiidae</taxon>
        <taxon>Babesia</taxon>
    </lineage>
</organism>
<evidence type="ECO:0000313" key="2">
    <source>
        <dbReference type="EMBL" id="GFE53391.1"/>
    </source>
</evidence>
<gene>
    <name evidence="2" type="ORF">BaOVIS_007950</name>
</gene>
<proteinExistence type="predicted"/>
<dbReference type="OrthoDB" id="10620938at2759"/>
<keyword evidence="3" id="KW-1185">Reference proteome</keyword>
<evidence type="ECO:0000313" key="3">
    <source>
        <dbReference type="Proteomes" id="UP001057455"/>
    </source>
</evidence>
<name>A0A9W5T9S0_BABOV</name>
<feature type="compositionally biased region" description="Polar residues" evidence="1">
    <location>
        <begin position="1"/>
        <end position="10"/>
    </location>
</feature>
<dbReference type="EMBL" id="BLIY01000006">
    <property type="protein sequence ID" value="GFE53391.1"/>
    <property type="molecule type" value="Genomic_DNA"/>
</dbReference>
<accession>A0A9W5T9S0</accession>
<dbReference type="Proteomes" id="UP001057455">
    <property type="component" value="Unassembled WGS sequence"/>
</dbReference>
<reference evidence="2" key="1">
    <citation type="submission" date="2019-12" db="EMBL/GenBank/DDBJ databases">
        <title>Genome sequence of Babesia ovis.</title>
        <authorList>
            <person name="Yamagishi J."/>
            <person name="Sevinc F."/>
            <person name="Xuan X."/>
        </authorList>
    </citation>
    <scope>NUCLEOTIDE SEQUENCE</scope>
    <source>
        <strain evidence="2">Selcuk</strain>
    </source>
</reference>
<feature type="region of interest" description="Disordered" evidence="1">
    <location>
        <begin position="1"/>
        <end position="32"/>
    </location>
</feature>
<dbReference type="AlphaFoldDB" id="A0A9W5T9S0"/>
<comment type="caution">
    <text evidence="2">The sequence shown here is derived from an EMBL/GenBank/DDBJ whole genome shotgun (WGS) entry which is preliminary data.</text>
</comment>
<protein>
    <submittedName>
        <fullName evidence="2">Branched-chain amino acid ABC transporter, putative</fullName>
    </submittedName>
</protein>
<evidence type="ECO:0000256" key="1">
    <source>
        <dbReference type="SAM" id="MobiDB-lite"/>
    </source>
</evidence>